<dbReference type="GO" id="GO:0005739">
    <property type="term" value="C:mitochondrion"/>
    <property type="evidence" value="ECO:0007669"/>
    <property type="project" value="UniProtKB-SubCell"/>
</dbReference>
<evidence type="ECO:0000256" key="7">
    <source>
        <dbReference type="RuleBase" id="RU364114"/>
    </source>
</evidence>
<dbReference type="SUPFAM" id="SSF53335">
    <property type="entry name" value="S-adenosyl-L-methionine-dependent methyltransferases"/>
    <property type="match status" value="1"/>
</dbReference>
<reference evidence="9" key="1">
    <citation type="submission" date="2025-08" db="UniProtKB">
        <authorList>
            <consortium name="Ensembl"/>
        </authorList>
    </citation>
    <scope>IDENTIFICATION</scope>
</reference>
<evidence type="ECO:0000256" key="5">
    <source>
        <dbReference type="ARBA" id="ARBA00023128"/>
    </source>
</evidence>
<evidence type="ECO:0000313" key="10">
    <source>
        <dbReference type="Proteomes" id="UP000694546"/>
    </source>
</evidence>
<evidence type="ECO:0000256" key="3">
    <source>
        <dbReference type="ARBA" id="ARBA00022603"/>
    </source>
</evidence>
<keyword evidence="5 7" id="KW-0496">Mitochondrion</keyword>
<protein>
    <recommendedName>
        <fullName evidence="7">Protein arginine methyltransferase NDUFAF7</fullName>
        <ecNumber evidence="7">2.1.1.320</ecNumber>
    </recommendedName>
</protein>
<dbReference type="PANTHER" id="PTHR12049:SF7">
    <property type="entry name" value="PROTEIN ARGININE METHYLTRANSFERASE NDUFAF7, MITOCHONDRIAL"/>
    <property type="match status" value="1"/>
</dbReference>
<accession>A0A8C4ZRS4</accession>
<evidence type="ECO:0000256" key="2">
    <source>
        <dbReference type="ARBA" id="ARBA00005891"/>
    </source>
</evidence>
<evidence type="ECO:0000256" key="6">
    <source>
        <dbReference type="ARBA" id="ARBA00048612"/>
    </source>
</evidence>
<comment type="function">
    <text evidence="7">Arginine methyltransferase involved in the assembly or stability of mitochondrial NADH:ubiquinone oxidoreductase complex (complex I).</text>
</comment>
<dbReference type="Proteomes" id="UP000694546">
    <property type="component" value="Chromosome 21"/>
</dbReference>
<proteinExistence type="inferred from homology"/>
<evidence type="ECO:0000313" key="9">
    <source>
        <dbReference type="Ensembl" id="ENSGMOP00000019289.2"/>
    </source>
</evidence>
<dbReference type="Gene3D" id="3.40.50.12710">
    <property type="match status" value="1"/>
</dbReference>
<keyword evidence="3 7" id="KW-0489">Methyltransferase</keyword>
<dbReference type="InterPro" id="IPR029063">
    <property type="entry name" value="SAM-dependent_MTases_sf"/>
</dbReference>
<feature type="region of interest" description="Disordered" evidence="8">
    <location>
        <begin position="320"/>
        <end position="404"/>
    </location>
</feature>
<dbReference type="AlphaFoldDB" id="A0A8C4ZRS4"/>
<dbReference type="InterPro" id="IPR038375">
    <property type="entry name" value="NDUFAF7_sf"/>
</dbReference>
<comment type="similarity">
    <text evidence="2 7">Belongs to the NDUFAF7 family.</text>
</comment>
<feature type="compositionally biased region" description="Pro residues" evidence="8">
    <location>
        <begin position="355"/>
        <end position="404"/>
    </location>
</feature>
<keyword evidence="4 7" id="KW-0808">Transferase</keyword>
<dbReference type="PANTHER" id="PTHR12049">
    <property type="entry name" value="PROTEIN ARGININE METHYLTRANSFERASE NDUFAF7, MITOCHONDRIAL"/>
    <property type="match status" value="1"/>
</dbReference>
<dbReference type="GO" id="GO:0032981">
    <property type="term" value="P:mitochondrial respiratory chain complex I assembly"/>
    <property type="evidence" value="ECO:0007669"/>
    <property type="project" value="TreeGrafter"/>
</dbReference>
<evidence type="ECO:0000256" key="8">
    <source>
        <dbReference type="SAM" id="MobiDB-lite"/>
    </source>
</evidence>
<keyword evidence="10" id="KW-1185">Reference proteome</keyword>
<evidence type="ECO:0000256" key="4">
    <source>
        <dbReference type="ARBA" id="ARBA00022679"/>
    </source>
</evidence>
<feature type="compositionally biased region" description="Low complexity" evidence="8">
    <location>
        <begin position="339"/>
        <end position="354"/>
    </location>
</feature>
<sequence length="483" mass="52263">MMIALTRIHGLSRALGSFSSLRGCRAAQHVMYLSSSQEDSKTHARMLRHLVTKIKSTGPISVAEYMREVLTNPVTGYYVNNDMLGPDGDFITSPEISQVFGELLGVWCVSEWMGAGRPGSLQLVEFGPGRGSLMNDILRVLGQLRSALGRTEVSVHLVEVSPRLSQVQAGLLTGEQSRPAASEDQAVYRHGATPAGVPVSWYRHLDDVPRGFSLFLAHEFFDALPVHKFQRTPRGWREVMVDVDPEDRLRFVIIPAPTLASSTLIQVPVSPPSTLIQVPVSPSSSLIQVPVSPPSSLIQVPVSPSSSLIQVPVSPSSSLIQVPVSPSSRYPSHPPPPSSRYLSHPLPPSSRYLSHPPPSSRYLSHPPPPSSRYPSHPPPPSSRYPSHPPPPSSRYPSHPSPPSRYLSPPPPILLPSLMFISGWLCSRCCSLCHHCGAPVAHLTFILPSSALSTTGALFNGGRSIALSEGEMSSLQSIPMATRP</sequence>
<comment type="catalytic activity">
    <reaction evidence="6 7">
        <text>L-arginyl-[protein] + 2 S-adenosyl-L-methionine = N(omega),N(omega)'-dimethyl-L-arginyl-[protein] + 2 S-adenosyl-L-homocysteine + 2 H(+)</text>
        <dbReference type="Rhea" id="RHEA:48108"/>
        <dbReference type="Rhea" id="RHEA-COMP:10532"/>
        <dbReference type="Rhea" id="RHEA-COMP:11992"/>
        <dbReference type="ChEBI" id="CHEBI:15378"/>
        <dbReference type="ChEBI" id="CHEBI:29965"/>
        <dbReference type="ChEBI" id="CHEBI:57856"/>
        <dbReference type="ChEBI" id="CHEBI:59789"/>
        <dbReference type="ChEBI" id="CHEBI:88221"/>
        <dbReference type="EC" id="2.1.1.320"/>
    </reaction>
</comment>
<evidence type="ECO:0000256" key="1">
    <source>
        <dbReference type="ARBA" id="ARBA00004173"/>
    </source>
</evidence>
<reference evidence="9" key="2">
    <citation type="submission" date="2025-09" db="UniProtKB">
        <authorList>
            <consortium name="Ensembl"/>
        </authorList>
    </citation>
    <scope>IDENTIFICATION</scope>
</reference>
<organism evidence="9 10">
    <name type="scientific">Gadus morhua</name>
    <name type="common">Atlantic cod</name>
    <dbReference type="NCBI Taxonomy" id="8049"/>
    <lineage>
        <taxon>Eukaryota</taxon>
        <taxon>Metazoa</taxon>
        <taxon>Chordata</taxon>
        <taxon>Craniata</taxon>
        <taxon>Vertebrata</taxon>
        <taxon>Euteleostomi</taxon>
        <taxon>Actinopterygii</taxon>
        <taxon>Neopterygii</taxon>
        <taxon>Teleostei</taxon>
        <taxon>Neoteleostei</taxon>
        <taxon>Acanthomorphata</taxon>
        <taxon>Zeiogadaria</taxon>
        <taxon>Gadariae</taxon>
        <taxon>Gadiformes</taxon>
        <taxon>Gadoidei</taxon>
        <taxon>Gadidae</taxon>
        <taxon>Gadus</taxon>
    </lineage>
</organism>
<dbReference type="GO" id="GO:0035243">
    <property type="term" value="F:protein-arginine omega-N symmetric methyltransferase activity"/>
    <property type="evidence" value="ECO:0007669"/>
    <property type="project" value="UniProtKB-EC"/>
</dbReference>
<dbReference type="InterPro" id="IPR003788">
    <property type="entry name" value="NDUFAF7"/>
</dbReference>
<dbReference type="Ensembl" id="ENSGMOT00000019756.2">
    <property type="protein sequence ID" value="ENSGMOP00000019289.2"/>
    <property type="gene ID" value="ENSGMOG00000017910.2"/>
</dbReference>
<dbReference type="EC" id="2.1.1.320" evidence="7"/>
<dbReference type="GeneTree" id="ENSGT00390000001588"/>
<dbReference type="GO" id="GO:0032259">
    <property type="term" value="P:methylation"/>
    <property type="evidence" value="ECO:0007669"/>
    <property type="project" value="UniProtKB-KW"/>
</dbReference>
<name>A0A8C4ZRS4_GADMO</name>
<dbReference type="Pfam" id="PF02636">
    <property type="entry name" value="Methyltransf_28"/>
    <property type="match status" value="1"/>
</dbReference>
<comment type="subcellular location">
    <subcellularLocation>
        <location evidence="1 7">Mitochondrion</location>
    </subcellularLocation>
</comment>